<sequence>MHQGHATCAGMNTQEYSKLANTSVPWYCMVCNASNHITVLYDLIDSADSNTFSMLSISDGNKSSSINQDDSNISLGDPLAASSPKRVTQTTTGNKNKKALRTLIINFQRIKNKRTELPILIETANPDIIIGTETWLSNNIGSREIFPQELGFDVIRRDREKDPHGGVLIAAKNELELSQVSISKDAEMITGKIKIGTKQYIITSFYRPPNKTDNKYVERAITEIHNLRNNNKRSIFLLGGDFNLPDIDWEKNEIKGNQLPQTINRAFLQMSADLSIQQINNNTTRGNNILDLMFTSHPGNIDRCKTLPPIGNSDHDIVLVDITANINKPKPTKRKINLWKKADLESIGKHLDSQYDLFNKTEFDDIDTMWTSIKQIIKESMEKFVPTKRSLARQSHPWMNTHLRRMSRQKQRAYSKAKLTDSPKDWKRYKNIKAELQRESRRAHTKFMQDIVSEDLYKNPKRFWSYIKKGTTAEQTESTTDKLATEIISDELTPEGSTARQTISTTDKLTTKIITNKLTKEGNYGYVTIKGKERRCGV</sequence>
<dbReference type="InterPro" id="IPR005135">
    <property type="entry name" value="Endo/exonuclease/phosphatase"/>
</dbReference>
<organism evidence="3 4">
    <name type="scientific">Mytilus edulis</name>
    <name type="common">Blue mussel</name>
    <dbReference type="NCBI Taxonomy" id="6550"/>
    <lineage>
        <taxon>Eukaryota</taxon>
        <taxon>Metazoa</taxon>
        <taxon>Spiralia</taxon>
        <taxon>Lophotrochozoa</taxon>
        <taxon>Mollusca</taxon>
        <taxon>Bivalvia</taxon>
        <taxon>Autobranchia</taxon>
        <taxon>Pteriomorphia</taxon>
        <taxon>Mytilida</taxon>
        <taxon>Mytiloidea</taxon>
        <taxon>Mytilidae</taxon>
        <taxon>Mytilinae</taxon>
        <taxon>Mytilus</taxon>
    </lineage>
</organism>
<dbReference type="PANTHER" id="PTHR33395">
    <property type="entry name" value="TRANSCRIPTASE, PUTATIVE-RELATED-RELATED"/>
    <property type="match status" value="1"/>
</dbReference>
<dbReference type="GO" id="GO:0003824">
    <property type="term" value="F:catalytic activity"/>
    <property type="evidence" value="ECO:0007669"/>
    <property type="project" value="InterPro"/>
</dbReference>
<accession>A0A8S3UP29</accession>
<proteinExistence type="predicted"/>
<dbReference type="AlphaFoldDB" id="A0A8S3UP29"/>
<keyword evidence="4" id="KW-1185">Reference proteome</keyword>
<evidence type="ECO:0000313" key="4">
    <source>
        <dbReference type="Proteomes" id="UP000683360"/>
    </source>
</evidence>
<name>A0A8S3UP29_MYTED</name>
<dbReference type="OrthoDB" id="10027367at2759"/>
<dbReference type="GO" id="GO:0031012">
    <property type="term" value="C:extracellular matrix"/>
    <property type="evidence" value="ECO:0007669"/>
    <property type="project" value="TreeGrafter"/>
</dbReference>
<dbReference type="InterPro" id="IPR036691">
    <property type="entry name" value="Endo/exonu/phosph_ase_sf"/>
</dbReference>
<evidence type="ECO:0000256" key="1">
    <source>
        <dbReference type="SAM" id="MobiDB-lite"/>
    </source>
</evidence>
<protein>
    <recommendedName>
        <fullName evidence="2">Endonuclease/exonuclease/phosphatase domain-containing protein</fullName>
    </recommendedName>
</protein>
<dbReference type="Pfam" id="PF14529">
    <property type="entry name" value="Exo_endo_phos_2"/>
    <property type="match status" value="1"/>
</dbReference>
<dbReference type="GO" id="GO:0007508">
    <property type="term" value="P:larval heart development"/>
    <property type="evidence" value="ECO:0007669"/>
    <property type="project" value="TreeGrafter"/>
</dbReference>
<reference evidence="3" key="1">
    <citation type="submission" date="2021-03" db="EMBL/GenBank/DDBJ databases">
        <authorList>
            <person name="Bekaert M."/>
        </authorList>
    </citation>
    <scope>NUCLEOTIDE SEQUENCE</scope>
</reference>
<comment type="caution">
    <text evidence="3">The sequence shown here is derived from an EMBL/GenBank/DDBJ whole genome shotgun (WGS) entry which is preliminary data.</text>
</comment>
<dbReference type="SUPFAM" id="SSF56219">
    <property type="entry name" value="DNase I-like"/>
    <property type="match status" value="1"/>
</dbReference>
<feature type="compositionally biased region" description="Low complexity" evidence="1">
    <location>
        <begin position="63"/>
        <end position="74"/>
    </location>
</feature>
<dbReference type="PANTHER" id="PTHR33395:SF22">
    <property type="entry name" value="REVERSE TRANSCRIPTASE DOMAIN-CONTAINING PROTEIN"/>
    <property type="match status" value="1"/>
</dbReference>
<feature type="region of interest" description="Disordered" evidence="1">
    <location>
        <begin position="62"/>
        <end position="93"/>
    </location>
</feature>
<dbReference type="EMBL" id="CAJPWZ010002771">
    <property type="protein sequence ID" value="CAG2245420.1"/>
    <property type="molecule type" value="Genomic_DNA"/>
</dbReference>
<evidence type="ECO:0000259" key="2">
    <source>
        <dbReference type="Pfam" id="PF14529"/>
    </source>
</evidence>
<dbReference type="Gene3D" id="3.60.10.10">
    <property type="entry name" value="Endonuclease/exonuclease/phosphatase"/>
    <property type="match status" value="1"/>
</dbReference>
<feature type="domain" description="Endonuclease/exonuclease/phosphatase" evidence="2">
    <location>
        <begin position="201"/>
        <end position="318"/>
    </location>
</feature>
<gene>
    <name evidence="3" type="ORF">MEDL_57433</name>
</gene>
<dbReference type="Proteomes" id="UP000683360">
    <property type="component" value="Unassembled WGS sequence"/>
</dbReference>
<evidence type="ECO:0000313" key="3">
    <source>
        <dbReference type="EMBL" id="CAG2245420.1"/>
    </source>
</evidence>
<dbReference type="GO" id="GO:0061343">
    <property type="term" value="P:cell adhesion involved in heart morphogenesis"/>
    <property type="evidence" value="ECO:0007669"/>
    <property type="project" value="TreeGrafter"/>
</dbReference>